<dbReference type="AlphaFoldDB" id="A0A0B7B109"/>
<proteinExistence type="predicted"/>
<accession>A0A0B7B109</accession>
<protein>
    <submittedName>
        <fullName evidence="1">Uncharacterized protein</fullName>
    </submittedName>
</protein>
<name>A0A0B7B109_9EUPU</name>
<evidence type="ECO:0000313" key="1">
    <source>
        <dbReference type="EMBL" id="CEK86723.1"/>
    </source>
</evidence>
<organism evidence="1">
    <name type="scientific">Arion vulgaris</name>
    <dbReference type="NCBI Taxonomy" id="1028688"/>
    <lineage>
        <taxon>Eukaryota</taxon>
        <taxon>Metazoa</taxon>
        <taxon>Spiralia</taxon>
        <taxon>Lophotrochozoa</taxon>
        <taxon>Mollusca</taxon>
        <taxon>Gastropoda</taxon>
        <taxon>Heterobranchia</taxon>
        <taxon>Euthyneura</taxon>
        <taxon>Panpulmonata</taxon>
        <taxon>Eupulmonata</taxon>
        <taxon>Stylommatophora</taxon>
        <taxon>Helicina</taxon>
        <taxon>Arionoidea</taxon>
        <taxon>Arionidae</taxon>
        <taxon>Arion</taxon>
    </lineage>
</organism>
<reference evidence="1" key="1">
    <citation type="submission" date="2014-12" db="EMBL/GenBank/DDBJ databases">
        <title>Insight into the proteome of Arion vulgaris.</title>
        <authorList>
            <person name="Aradska J."/>
            <person name="Bulat T."/>
            <person name="Smidak R."/>
            <person name="Sarate P."/>
            <person name="Gangsoo J."/>
            <person name="Sialana F."/>
            <person name="Bilban M."/>
            <person name="Lubec G."/>
        </authorList>
    </citation>
    <scope>NUCLEOTIDE SEQUENCE</scope>
    <source>
        <tissue evidence="1">Skin</tissue>
    </source>
</reference>
<dbReference type="EMBL" id="HACG01039858">
    <property type="protein sequence ID" value="CEK86723.1"/>
    <property type="molecule type" value="Transcribed_RNA"/>
</dbReference>
<sequence>MIIIIRLGGTLGVDERFSFRVQTKDICENCILSVFLYESECWRTMKIEVRGKWYKKERTS</sequence>
<gene>
    <name evidence="1" type="primary">ORF155392</name>
</gene>